<keyword evidence="3" id="KW-0175">Coiled coil</keyword>
<evidence type="ECO:0000313" key="7">
    <source>
        <dbReference type="Proteomes" id="UP000759443"/>
    </source>
</evidence>
<keyword evidence="7" id="KW-1185">Reference proteome</keyword>
<dbReference type="Pfam" id="PF00990">
    <property type="entry name" value="GGDEF"/>
    <property type="match status" value="1"/>
</dbReference>
<feature type="coiled-coil region" evidence="3">
    <location>
        <begin position="102"/>
        <end position="129"/>
    </location>
</feature>
<protein>
    <recommendedName>
        <fullName evidence="1">diguanylate cyclase</fullName>
        <ecNumber evidence="1">2.7.7.65</ecNumber>
    </recommendedName>
</protein>
<name>A0ABS4DZ43_9HYPH</name>
<dbReference type="PANTHER" id="PTHR45138:SF9">
    <property type="entry name" value="DIGUANYLATE CYCLASE DGCM-RELATED"/>
    <property type="match status" value="1"/>
</dbReference>
<feature type="transmembrane region" description="Helical" evidence="4">
    <location>
        <begin position="50"/>
        <end position="72"/>
    </location>
</feature>
<evidence type="ECO:0000256" key="4">
    <source>
        <dbReference type="SAM" id="Phobius"/>
    </source>
</evidence>
<dbReference type="EMBL" id="JAGGJU010000006">
    <property type="protein sequence ID" value="MBP1850961.1"/>
    <property type="molecule type" value="Genomic_DNA"/>
</dbReference>
<evidence type="ECO:0000256" key="2">
    <source>
        <dbReference type="ARBA" id="ARBA00034247"/>
    </source>
</evidence>
<comment type="catalytic activity">
    <reaction evidence="2">
        <text>2 GTP = 3',3'-c-di-GMP + 2 diphosphate</text>
        <dbReference type="Rhea" id="RHEA:24898"/>
        <dbReference type="ChEBI" id="CHEBI:33019"/>
        <dbReference type="ChEBI" id="CHEBI:37565"/>
        <dbReference type="ChEBI" id="CHEBI:58805"/>
        <dbReference type="EC" id="2.7.7.65"/>
    </reaction>
</comment>
<dbReference type="SMART" id="SM00267">
    <property type="entry name" value="GGDEF"/>
    <property type="match status" value="1"/>
</dbReference>
<evidence type="ECO:0000313" key="6">
    <source>
        <dbReference type="EMBL" id="MBP1850961.1"/>
    </source>
</evidence>
<dbReference type="InterPro" id="IPR000160">
    <property type="entry name" value="GGDEF_dom"/>
</dbReference>
<feature type="transmembrane region" description="Helical" evidence="4">
    <location>
        <begin position="15"/>
        <end position="38"/>
    </location>
</feature>
<dbReference type="Gene3D" id="3.30.70.270">
    <property type="match status" value="1"/>
</dbReference>
<dbReference type="Proteomes" id="UP000759443">
    <property type="component" value="Unassembled WGS sequence"/>
</dbReference>
<dbReference type="CDD" id="cd01949">
    <property type="entry name" value="GGDEF"/>
    <property type="match status" value="1"/>
</dbReference>
<evidence type="ECO:0000256" key="3">
    <source>
        <dbReference type="SAM" id="Coils"/>
    </source>
</evidence>
<dbReference type="NCBIfam" id="TIGR00254">
    <property type="entry name" value="GGDEF"/>
    <property type="match status" value="1"/>
</dbReference>
<comment type="caution">
    <text evidence="6">The sequence shown here is derived from an EMBL/GenBank/DDBJ whole genome shotgun (WGS) entry which is preliminary data.</text>
</comment>
<feature type="domain" description="GGDEF" evidence="5">
    <location>
        <begin position="157"/>
        <end position="289"/>
    </location>
</feature>
<dbReference type="InterPro" id="IPR050469">
    <property type="entry name" value="Diguanylate_Cyclase"/>
</dbReference>
<organism evidence="6 7">
    <name type="scientific">Rhizobium halophytocola</name>
    <dbReference type="NCBI Taxonomy" id="735519"/>
    <lineage>
        <taxon>Bacteria</taxon>
        <taxon>Pseudomonadati</taxon>
        <taxon>Pseudomonadota</taxon>
        <taxon>Alphaproteobacteria</taxon>
        <taxon>Hyphomicrobiales</taxon>
        <taxon>Rhizobiaceae</taxon>
        <taxon>Rhizobium/Agrobacterium group</taxon>
        <taxon>Rhizobium</taxon>
    </lineage>
</organism>
<dbReference type="InterPro" id="IPR043128">
    <property type="entry name" value="Rev_trsase/Diguanyl_cyclase"/>
</dbReference>
<gene>
    <name evidence="6" type="ORF">J2Z17_002404</name>
</gene>
<reference evidence="6 7" key="1">
    <citation type="submission" date="2021-03" db="EMBL/GenBank/DDBJ databases">
        <title>Genomic Encyclopedia of Type Strains, Phase IV (KMG-IV): sequencing the most valuable type-strain genomes for metagenomic binning, comparative biology and taxonomic classification.</title>
        <authorList>
            <person name="Goeker M."/>
        </authorList>
    </citation>
    <scope>NUCLEOTIDE SEQUENCE [LARGE SCALE GENOMIC DNA]</scope>
    <source>
        <strain evidence="6 7">DSM 21600</strain>
    </source>
</reference>
<evidence type="ECO:0000256" key="1">
    <source>
        <dbReference type="ARBA" id="ARBA00012528"/>
    </source>
</evidence>
<dbReference type="RefSeq" id="WP_209945236.1">
    <property type="nucleotide sequence ID" value="NZ_JAGGJU010000006.1"/>
</dbReference>
<dbReference type="PROSITE" id="PS50887">
    <property type="entry name" value="GGDEF"/>
    <property type="match status" value="1"/>
</dbReference>
<dbReference type="PANTHER" id="PTHR45138">
    <property type="entry name" value="REGULATORY COMPONENTS OF SENSORY TRANSDUCTION SYSTEM"/>
    <property type="match status" value="1"/>
</dbReference>
<keyword evidence="4" id="KW-0812">Transmembrane</keyword>
<sequence length="292" mass="31770">MPIGRSVVAVMSRSLLAKIFAVSFVSVHLPLIAMLVYLGSMRAAFSDPAFWVLLSATLAGTLFCLGLTWLLLSPLMRLTRAIDDYRQGKPMTSVAAKRGDEVGQLDRKVSELTRELDGLILRLRQEATEDPLTGLANRRALMERGAESLVQKDSLQNVVSLVMFDIDHFKAINDRHGHQIGDRVLVAIGNLLRSHIRPSDFAARMGGEEFVIVLPATGHDDARLIAERLRLLLRDSDIAPLGRGAVTASFGVVTSESGSPELQRLLSLADASLYLAKDGGRDQVVCCTAEPA</sequence>
<accession>A0ABS4DZ43</accession>
<dbReference type="SUPFAM" id="SSF55073">
    <property type="entry name" value="Nucleotide cyclase"/>
    <property type="match status" value="1"/>
</dbReference>
<dbReference type="Gene3D" id="6.10.340.10">
    <property type="match status" value="1"/>
</dbReference>
<dbReference type="EC" id="2.7.7.65" evidence="1"/>
<evidence type="ECO:0000259" key="5">
    <source>
        <dbReference type="PROSITE" id="PS50887"/>
    </source>
</evidence>
<keyword evidence="4" id="KW-0472">Membrane</keyword>
<dbReference type="InterPro" id="IPR029787">
    <property type="entry name" value="Nucleotide_cyclase"/>
</dbReference>
<proteinExistence type="predicted"/>
<keyword evidence="4" id="KW-1133">Transmembrane helix</keyword>